<accession>A0ABS7JCQ0</accession>
<evidence type="ECO:0000259" key="1">
    <source>
        <dbReference type="PROSITE" id="PS50006"/>
    </source>
</evidence>
<comment type="caution">
    <text evidence="2">The sequence shown here is derived from an EMBL/GenBank/DDBJ whole genome shotgun (WGS) entry which is preliminary data.</text>
</comment>
<evidence type="ECO:0000313" key="2">
    <source>
        <dbReference type="EMBL" id="MBX7487721.1"/>
    </source>
</evidence>
<feature type="domain" description="FHA" evidence="1">
    <location>
        <begin position="26"/>
        <end position="70"/>
    </location>
</feature>
<dbReference type="InterPro" id="IPR046883">
    <property type="entry name" value="T6SS_FHA_C"/>
</dbReference>
<gene>
    <name evidence="2" type="primary">tagH</name>
    <name evidence="2" type="ORF">K3177_04260</name>
</gene>
<dbReference type="RefSeq" id="WP_221597186.1">
    <property type="nucleotide sequence ID" value="NZ_JAIGNQ010000001.1"/>
</dbReference>
<dbReference type="Pfam" id="PF20232">
    <property type="entry name" value="T6SS_FHA_C"/>
    <property type="match status" value="1"/>
</dbReference>
<evidence type="ECO:0000313" key="3">
    <source>
        <dbReference type="Proteomes" id="UP000776651"/>
    </source>
</evidence>
<dbReference type="Pfam" id="PF00498">
    <property type="entry name" value="FHA"/>
    <property type="match status" value="1"/>
</dbReference>
<sequence length="336" mass="36349">MYMLQLFDVDDAVQPIDARLFATGSLTIGRDAAADWSIADPTCEVSRNHCELRISDNGLSLHVSGANGVYDDFSGARYPDEAEFVLSLPATLRLGRFRIVIAPAPLAASPSGAADRTMVLTPPLGTSTDVPSEWDDPTDQSTPASGTLLEAFCQGAQLDASLLSSEDPDEIMRRAGALYRQMVLGIGDLMSERNAARQRYSLNRTTMSGQDNNPFKWAPSQRLAVDLLLAESTGFMSGPTALQASFRDVKRHLVATFAGMRGSLRAAINHLNPDRLNGSGSRRKTLLQTRSQSALEQLRERHAELCSEIADGVPGALDRAFVVAYDEAETVADKCD</sequence>
<dbReference type="SUPFAM" id="SSF49879">
    <property type="entry name" value="SMAD/FHA domain"/>
    <property type="match status" value="1"/>
</dbReference>
<reference evidence="2 3" key="1">
    <citation type="submission" date="2021-08" db="EMBL/GenBank/DDBJ databases">
        <title>Comparative Genomics Analysis of the Genus Qipengyuania Reveals Extensive Genetic Diversity and Metabolic Versatility, Including the Description of Fifteen Novel Species.</title>
        <authorList>
            <person name="Liu Y."/>
        </authorList>
    </citation>
    <scope>NUCLEOTIDE SEQUENCE [LARGE SCALE GENOMIC DNA]</scope>
    <source>
        <strain evidence="2 3">GH25</strain>
    </source>
</reference>
<dbReference type="PROSITE" id="PS50006">
    <property type="entry name" value="FHA_DOMAIN"/>
    <property type="match status" value="1"/>
</dbReference>
<protein>
    <submittedName>
        <fullName evidence="2">Type VI secretion system-associated FHA domain protein TagH</fullName>
    </submittedName>
</protein>
<name>A0ABS7JCQ0_9SPHN</name>
<dbReference type="Proteomes" id="UP000776651">
    <property type="component" value="Unassembled WGS sequence"/>
</dbReference>
<organism evidence="2 3">
    <name type="scientific">Qipengyuania pacifica</name>
    <dbReference type="NCBI Taxonomy" id="2860199"/>
    <lineage>
        <taxon>Bacteria</taxon>
        <taxon>Pseudomonadati</taxon>
        <taxon>Pseudomonadota</taxon>
        <taxon>Alphaproteobacteria</taxon>
        <taxon>Sphingomonadales</taxon>
        <taxon>Erythrobacteraceae</taxon>
        <taxon>Qipengyuania</taxon>
    </lineage>
</organism>
<dbReference type="CDD" id="cd00060">
    <property type="entry name" value="FHA"/>
    <property type="match status" value="1"/>
</dbReference>
<dbReference type="EMBL" id="JAIGNQ010000001">
    <property type="protein sequence ID" value="MBX7487721.1"/>
    <property type="molecule type" value="Genomic_DNA"/>
</dbReference>
<keyword evidence="3" id="KW-1185">Reference proteome</keyword>
<proteinExistence type="predicted"/>
<dbReference type="Gene3D" id="2.60.200.20">
    <property type="match status" value="1"/>
</dbReference>
<dbReference type="InterPro" id="IPR017735">
    <property type="entry name" value="T6SS_FHA"/>
</dbReference>
<dbReference type="InterPro" id="IPR000253">
    <property type="entry name" value="FHA_dom"/>
</dbReference>
<dbReference type="InterPro" id="IPR008984">
    <property type="entry name" value="SMAD_FHA_dom_sf"/>
</dbReference>
<dbReference type="NCBIfam" id="TIGR03354">
    <property type="entry name" value="VI_FHA"/>
    <property type="match status" value="1"/>
</dbReference>